<evidence type="ECO:0000259" key="8">
    <source>
        <dbReference type="Pfam" id="PF01694"/>
    </source>
</evidence>
<dbReference type="Pfam" id="PF20216">
    <property type="entry name" value="DUF6576"/>
    <property type="match status" value="1"/>
</dbReference>
<evidence type="ECO:0000256" key="4">
    <source>
        <dbReference type="ARBA" id="ARBA00022801"/>
    </source>
</evidence>
<evidence type="ECO:0000256" key="7">
    <source>
        <dbReference type="SAM" id="Phobius"/>
    </source>
</evidence>
<keyword evidence="11" id="KW-1185">Reference proteome</keyword>
<organism evidence="10 11">
    <name type="scientific">Mangrovibacterium diazotrophicum</name>
    <dbReference type="NCBI Taxonomy" id="1261403"/>
    <lineage>
        <taxon>Bacteria</taxon>
        <taxon>Pseudomonadati</taxon>
        <taxon>Bacteroidota</taxon>
        <taxon>Bacteroidia</taxon>
        <taxon>Marinilabiliales</taxon>
        <taxon>Prolixibacteraceae</taxon>
        <taxon>Mangrovibacterium</taxon>
    </lineage>
</organism>
<dbReference type="Gene3D" id="1.20.1540.10">
    <property type="entry name" value="Rhomboid-like"/>
    <property type="match status" value="1"/>
</dbReference>
<keyword evidence="4" id="KW-0378">Hydrolase</keyword>
<evidence type="ECO:0000256" key="1">
    <source>
        <dbReference type="ARBA" id="ARBA00004141"/>
    </source>
</evidence>
<comment type="caution">
    <text evidence="10">The sequence shown here is derived from an EMBL/GenBank/DDBJ whole genome shotgun (WGS) entry which is preliminary data.</text>
</comment>
<keyword evidence="5 7" id="KW-1133">Transmembrane helix</keyword>
<feature type="domain" description="DUF6576" evidence="9">
    <location>
        <begin position="250"/>
        <end position="285"/>
    </location>
</feature>
<comment type="subcellular location">
    <subcellularLocation>
        <location evidence="1">Membrane</location>
        <topology evidence="1">Multi-pass membrane protein</topology>
    </subcellularLocation>
</comment>
<protein>
    <submittedName>
        <fullName evidence="10">Membrane associated rhomboid family serine protease</fullName>
    </submittedName>
</protein>
<dbReference type="GO" id="GO:0004252">
    <property type="term" value="F:serine-type endopeptidase activity"/>
    <property type="evidence" value="ECO:0007669"/>
    <property type="project" value="InterPro"/>
</dbReference>
<dbReference type="InterPro" id="IPR035952">
    <property type="entry name" value="Rhomboid-like_sf"/>
</dbReference>
<keyword evidence="10" id="KW-0645">Protease</keyword>
<keyword evidence="3 7" id="KW-0812">Transmembrane</keyword>
<dbReference type="Pfam" id="PF01694">
    <property type="entry name" value="Rhomboid"/>
    <property type="match status" value="1"/>
</dbReference>
<proteinExistence type="inferred from homology"/>
<reference evidence="10 11" key="1">
    <citation type="submission" date="2018-09" db="EMBL/GenBank/DDBJ databases">
        <title>Genomic Encyclopedia of Archaeal and Bacterial Type Strains, Phase II (KMG-II): from individual species to whole genera.</title>
        <authorList>
            <person name="Goeker M."/>
        </authorList>
    </citation>
    <scope>NUCLEOTIDE SEQUENCE [LARGE SCALE GENOMIC DNA]</scope>
    <source>
        <strain evidence="10 11">DSM 27148</strain>
    </source>
</reference>
<feature type="transmembrane region" description="Helical" evidence="7">
    <location>
        <begin position="21"/>
        <end position="41"/>
    </location>
</feature>
<dbReference type="RefSeq" id="WP_120273904.1">
    <property type="nucleotide sequence ID" value="NZ_RAPN01000001.1"/>
</dbReference>
<dbReference type="GO" id="GO:0006508">
    <property type="term" value="P:proteolysis"/>
    <property type="evidence" value="ECO:0007669"/>
    <property type="project" value="UniProtKB-KW"/>
</dbReference>
<feature type="domain" description="Peptidase S54 rhomboid" evidence="8">
    <location>
        <begin position="63"/>
        <end position="210"/>
    </location>
</feature>
<feature type="transmembrane region" description="Helical" evidence="7">
    <location>
        <begin position="67"/>
        <end position="91"/>
    </location>
</feature>
<dbReference type="EMBL" id="RAPN01000001">
    <property type="protein sequence ID" value="RKD92718.1"/>
    <property type="molecule type" value="Genomic_DNA"/>
</dbReference>
<dbReference type="PANTHER" id="PTHR43731">
    <property type="entry name" value="RHOMBOID PROTEASE"/>
    <property type="match status" value="1"/>
</dbReference>
<evidence type="ECO:0000256" key="5">
    <source>
        <dbReference type="ARBA" id="ARBA00022989"/>
    </source>
</evidence>
<accession>A0A419WB78</accession>
<evidence type="ECO:0000313" key="11">
    <source>
        <dbReference type="Proteomes" id="UP000283387"/>
    </source>
</evidence>
<evidence type="ECO:0000256" key="6">
    <source>
        <dbReference type="ARBA" id="ARBA00023136"/>
    </source>
</evidence>
<comment type="similarity">
    <text evidence="2">Belongs to the peptidase S54 family.</text>
</comment>
<dbReference type="GO" id="GO:0016020">
    <property type="term" value="C:membrane"/>
    <property type="evidence" value="ECO:0007669"/>
    <property type="project" value="UniProtKB-SubCell"/>
</dbReference>
<feature type="transmembrane region" description="Helical" evidence="7">
    <location>
        <begin position="193"/>
        <end position="210"/>
    </location>
</feature>
<dbReference type="InterPro" id="IPR050925">
    <property type="entry name" value="Rhomboid_protease_S54"/>
</dbReference>
<evidence type="ECO:0000256" key="3">
    <source>
        <dbReference type="ARBA" id="ARBA00022692"/>
    </source>
</evidence>
<dbReference type="PANTHER" id="PTHR43731:SF14">
    <property type="entry name" value="PRESENILIN-ASSOCIATED RHOMBOID-LIKE PROTEIN, MITOCHONDRIAL"/>
    <property type="match status" value="1"/>
</dbReference>
<dbReference type="InterPro" id="IPR022764">
    <property type="entry name" value="Peptidase_S54_rhomboid_dom"/>
</dbReference>
<dbReference type="AlphaFoldDB" id="A0A419WB78"/>
<evidence type="ECO:0000313" key="10">
    <source>
        <dbReference type="EMBL" id="RKD92718.1"/>
    </source>
</evidence>
<dbReference type="Proteomes" id="UP000283387">
    <property type="component" value="Unassembled WGS sequence"/>
</dbReference>
<gene>
    <name evidence="10" type="ORF">BC643_3095</name>
</gene>
<sequence>MNITDEIKESFRQGSVLTRLIYVNIGVFVLVRLINVVFFLMGKDLPILAWLALPADSHVLLTRPWTLFTYMFLHFDFLHILFNILWLYWMGKIFLIYFDAKKLLGVYILGGLAGGLFFLASYNLFPAFDDIVRFSRLLGASASVMAIIVAVAAYAPNHPINLLFVGQIKLKHLALFYIILSIILIASSNPGGNFAHIGGAVLGFVFVLLLKKGTDLTSGVSGVADWAQKQSKPRSHVKVTYRGSGDPDIDYNRKKNVKQDEVNRVLDKISKSGYDSLSKEEKELLFKMGK</sequence>
<dbReference type="SUPFAM" id="SSF144091">
    <property type="entry name" value="Rhomboid-like"/>
    <property type="match status" value="1"/>
</dbReference>
<evidence type="ECO:0000259" key="9">
    <source>
        <dbReference type="Pfam" id="PF20216"/>
    </source>
</evidence>
<name>A0A419WB78_9BACT</name>
<keyword evidence="6 7" id="KW-0472">Membrane</keyword>
<evidence type="ECO:0000256" key="2">
    <source>
        <dbReference type="ARBA" id="ARBA00009045"/>
    </source>
</evidence>
<feature type="transmembrane region" description="Helical" evidence="7">
    <location>
        <begin position="137"/>
        <end position="156"/>
    </location>
</feature>
<dbReference type="InterPro" id="IPR046483">
    <property type="entry name" value="DUF6576"/>
</dbReference>
<feature type="transmembrane region" description="Helical" evidence="7">
    <location>
        <begin position="168"/>
        <end position="187"/>
    </location>
</feature>
<dbReference type="OrthoDB" id="680602at2"/>
<feature type="transmembrane region" description="Helical" evidence="7">
    <location>
        <begin position="103"/>
        <end position="125"/>
    </location>
</feature>